<dbReference type="GO" id="GO:0016881">
    <property type="term" value="F:acid-amino acid ligase activity"/>
    <property type="evidence" value="ECO:0007669"/>
    <property type="project" value="UniProtKB-UniRule"/>
</dbReference>
<dbReference type="Gene3D" id="3.40.1390.10">
    <property type="entry name" value="MurE/MurF, N-terminal domain"/>
    <property type="match status" value="1"/>
</dbReference>
<comment type="PTM">
    <text evidence="10">Carboxylation is probably crucial for Mg(2+) binding and, consequently, for the gamma-phosphate positioning of ATP.</text>
</comment>
<dbReference type="NCBIfam" id="NF001126">
    <property type="entry name" value="PRK00139.1-4"/>
    <property type="match status" value="1"/>
</dbReference>
<dbReference type="SUPFAM" id="SSF53623">
    <property type="entry name" value="MurD-like peptide ligases, catalytic domain"/>
    <property type="match status" value="1"/>
</dbReference>
<evidence type="ECO:0000256" key="3">
    <source>
        <dbReference type="ARBA" id="ARBA00022618"/>
    </source>
</evidence>
<evidence type="ECO:0000259" key="12">
    <source>
        <dbReference type="Pfam" id="PF01225"/>
    </source>
</evidence>
<dbReference type="SUPFAM" id="SSF63418">
    <property type="entry name" value="MurE/MurF N-terminal domain"/>
    <property type="match status" value="1"/>
</dbReference>
<dbReference type="GO" id="GO:0051301">
    <property type="term" value="P:cell division"/>
    <property type="evidence" value="ECO:0007669"/>
    <property type="project" value="UniProtKB-KW"/>
</dbReference>
<dbReference type="EC" id="6.3.2.-" evidence="10"/>
<dbReference type="InterPro" id="IPR036565">
    <property type="entry name" value="Mur-like_cat_sf"/>
</dbReference>
<evidence type="ECO:0000313" key="16">
    <source>
        <dbReference type="Proteomes" id="UP000323594"/>
    </source>
</evidence>
<dbReference type="InterPro" id="IPR035911">
    <property type="entry name" value="MurE/MurF_N"/>
</dbReference>
<keyword evidence="10" id="KW-0460">Magnesium</keyword>
<keyword evidence="3 10" id="KW-0132">Cell division</keyword>
<comment type="cofactor">
    <cofactor evidence="10">
        <name>Mg(2+)</name>
        <dbReference type="ChEBI" id="CHEBI:18420"/>
    </cofactor>
</comment>
<evidence type="ECO:0000256" key="11">
    <source>
        <dbReference type="RuleBase" id="RU004135"/>
    </source>
</evidence>
<evidence type="ECO:0000256" key="5">
    <source>
        <dbReference type="ARBA" id="ARBA00022840"/>
    </source>
</evidence>
<evidence type="ECO:0000256" key="1">
    <source>
        <dbReference type="ARBA" id="ARBA00005898"/>
    </source>
</evidence>
<feature type="modified residue" description="N6-carboxylysine" evidence="10">
    <location>
        <position position="265"/>
    </location>
</feature>
<dbReference type="GO" id="GO:0000287">
    <property type="term" value="F:magnesium ion binding"/>
    <property type="evidence" value="ECO:0007669"/>
    <property type="project" value="UniProtKB-UniRule"/>
</dbReference>
<keyword evidence="10" id="KW-0963">Cytoplasm</keyword>
<evidence type="ECO:0000256" key="8">
    <source>
        <dbReference type="ARBA" id="ARBA00023306"/>
    </source>
</evidence>
<dbReference type="InterPro" id="IPR036615">
    <property type="entry name" value="Mur_ligase_C_dom_sf"/>
</dbReference>
<evidence type="ECO:0000256" key="10">
    <source>
        <dbReference type="HAMAP-Rule" id="MF_00208"/>
    </source>
</evidence>
<dbReference type="InterPro" id="IPR013221">
    <property type="entry name" value="Mur_ligase_cen"/>
</dbReference>
<evidence type="ECO:0000259" key="14">
    <source>
        <dbReference type="Pfam" id="PF08245"/>
    </source>
</evidence>
<dbReference type="SUPFAM" id="SSF53244">
    <property type="entry name" value="MurD-like peptide ligases, peptide-binding domain"/>
    <property type="match status" value="1"/>
</dbReference>
<evidence type="ECO:0000256" key="4">
    <source>
        <dbReference type="ARBA" id="ARBA00022741"/>
    </source>
</evidence>
<comment type="pathway">
    <text evidence="10 11">Cell wall biogenesis; peptidoglycan biosynthesis.</text>
</comment>
<feature type="binding site" evidence="10">
    <location>
        <position position="71"/>
    </location>
    <ligand>
        <name>UDP-N-acetyl-alpha-D-muramoyl-L-alanyl-D-glutamate</name>
        <dbReference type="ChEBI" id="CHEBI:83900"/>
    </ligand>
</feature>
<evidence type="ECO:0000256" key="9">
    <source>
        <dbReference type="ARBA" id="ARBA00023316"/>
    </source>
</evidence>
<dbReference type="InterPro" id="IPR004101">
    <property type="entry name" value="Mur_ligase_C"/>
</dbReference>
<dbReference type="NCBIfam" id="TIGR01085">
    <property type="entry name" value="murE"/>
    <property type="match status" value="1"/>
</dbReference>
<dbReference type="GO" id="GO:0005737">
    <property type="term" value="C:cytoplasm"/>
    <property type="evidence" value="ECO:0007669"/>
    <property type="project" value="UniProtKB-SubCell"/>
</dbReference>
<comment type="function">
    <text evidence="10">Catalyzes the addition of an amino acid to the nucleotide precursor UDP-N-acetylmuramoyl-L-alanyl-D-glutamate (UMAG) in the biosynthesis of bacterial cell-wall peptidoglycan.</text>
</comment>
<accession>A0AAE6IR27</accession>
<dbReference type="InterPro" id="IPR005761">
    <property type="entry name" value="UDP-N-AcMur-Glu-dNH2Pim_ligase"/>
</dbReference>
<feature type="binding site" evidence="10">
    <location>
        <position position="233"/>
    </location>
    <ligand>
        <name>UDP-N-acetyl-alpha-D-muramoyl-L-alanyl-D-glutamate</name>
        <dbReference type="ChEBI" id="CHEBI:83900"/>
    </ligand>
</feature>
<feature type="binding site" evidence="10">
    <location>
        <begin position="196"/>
        <end position="197"/>
    </location>
    <ligand>
        <name>UDP-N-acetyl-alpha-D-muramoyl-L-alanyl-D-glutamate</name>
        <dbReference type="ChEBI" id="CHEBI:83900"/>
    </ligand>
</feature>
<keyword evidence="9 10" id="KW-0961">Cell wall biogenesis/degradation</keyword>
<dbReference type="EMBL" id="CP042817">
    <property type="protein sequence ID" value="QEJ96560.1"/>
    <property type="molecule type" value="Genomic_DNA"/>
</dbReference>
<evidence type="ECO:0000313" key="15">
    <source>
        <dbReference type="EMBL" id="QEJ96560.1"/>
    </source>
</evidence>
<sequence>MLNLQVIFANAPITNSNSITKRYTLLLFLQKLCYTSPMKTYKKHLLHGIPHAMVIDVRGTDTEVSSIEYDSRKVQAGAVFFAFPGLHTDGEQYIADAIHTGAIAIVHQNELPSYAAGVCYVRVREVRAVMSAFAAYFYDFPSKDLVVIGVTGTEGKSSTVSFIAQLLRLAHKRAGFFSTVSYSLGDEVIPNPEHQTTPESVTVQQRLAAMRDNGCEFAVVESSSHGLSPLTARLNDVCFDAGIFMNVTQEHLEFHGTFEQYRFDKANLFRKLDEHAHIKAGRSVPSFGVVNADDPSAEYFYAATKQPCYSFSVNTAKKTAFLKNELQGVIAVNIKEDSNGIQFDIFESGKSESIHARAPLAGLFNVQNLCASLLTVSSILQKPLAELIPLLQKLEPITGRMCKIQEGQPFEVLIDYAHTPSSFQMLMPPIKDRIAKQGGKLIVVFGSGGERDTKKRPEQGRIAADYCDVIILADEDPRGEDPVALLEMIAAGAPHKKRDSQLFIIPDRKAAIRKAFSLANPHDAVLLLGKGHENTIIYKNGAIPYSEEEIARTLLRQNLEEKDN</sequence>
<keyword evidence="7 10" id="KW-0573">Peptidoglycan synthesis</keyword>
<dbReference type="PANTHER" id="PTHR23135">
    <property type="entry name" value="MUR LIGASE FAMILY MEMBER"/>
    <property type="match status" value="1"/>
</dbReference>
<evidence type="ECO:0000259" key="13">
    <source>
        <dbReference type="Pfam" id="PF02875"/>
    </source>
</evidence>
<reference evidence="15 16" key="1">
    <citation type="submission" date="2019-08" db="EMBL/GenBank/DDBJ databases">
        <authorList>
            <person name="Kuhnert P."/>
        </authorList>
    </citation>
    <scope>NUCLEOTIDE SEQUENCE [LARGE SCALE GENOMIC DNA]</scope>
    <source>
        <strain evidence="15 16">B36.5</strain>
    </source>
</reference>
<dbReference type="InterPro" id="IPR000713">
    <property type="entry name" value="Mur_ligase_N"/>
</dbReference>
<gene>
    <name evidence="10" type="primary">murE</name>
    <name evidence="15" type="ORF">FUT82_00085</name>
</gene>
<dbReference type="Pfam" id="PF08245">
    <property type="entry name" value="Mur_ligase_M"/>
    <property type="match status" value="1"/>
</dbReference>
<dbReference type="GO" id="GO:0005524">
    <property type="term" value="F:ATP binding"/>
    <property type="evidence" value="ECO:0007669"/>
    <property type="project" value="UniProtKB-UniRule"/>
</dbReference>
<keyword evidence="4 10" id="KW-0547">Nucleotide-binding</keyword>
<keyword evidence="5 10" id="KW-0067">ATP-binding</keyword>
<keyword evidence="8 10" id="KW-0131">Cell cycle</keyword>
<dbReference type="GO" id="GO:0071555">
    <property type="term" value="P:cell wall organization"/>
    <property type="evidence" value="ECO:0007669"/>
    <property type="project" value="UniProtKB-KW"/>
</dbReference>
<dbReference type="GO" id="GO:0009252">
    <property type="term" value="P:peptidoglycan biosynthetic process"/>
    <property type="evidence" value="ECO:0007669"/>
    <property type="project" value="UniProtKB-UniRule"/>
</dbReference>
<comment type="similarity">
    <text evidence="1 10">Belongs to the MurCDEF family. MurE subfamily.</text>
</comment>
<feature type="domain" description="Mur ligase N-terminal catalytic" evidence="12">
    <location>
        <begin position="64"/>
        <end position="138"/>
    </location>
</feature>
<dbReference type="PANTHER" id="PTHR23135:SF4">
    <property type="entry name" value="UDP-N-ACETYLMURAMOYL-L-ALANYL-D-GLUTAMATE--2,6-DIAMINOPIMELATE LIGASE MURE HOMOLOG, CHLOROPLASTIC"/>
    <property type="match status" value="1"/>
</dbReference>
<feature type="domain" description="Mur ligase C-terminal" evidence="13">
    <location>
        <begin position="399"/>
        <end position="531"/>
    </location>
</feature>
<dbReference type="Proteomes" id="UP000323594">
    <property type="component" value="Chromosome"/>
</dbReference>
<keyword evidence="6 10" id="KW-0133">Cell shape</keyword>
<protein>
    <recommendedName>
        <fullName evidence="10">UDP-N-acetylmuramyl-tripeptide synthetase</fullName>
        <ecNumber evidence="10">6.3.2.-</ecNumber>
    </recommendedName>
    <alternativeName>
        <fullName evidence="10">UDP-MurNAc-tripeptide synthetase</fullName>
    </alternativeName>
</protein>
<organism evidence="15 16">
    <name type="scientific">Treponema phagedenis</name>
    <dbReference type="NCBI Taxonomy" id="162"/>
    <lineage>
        <taxon>Bacteria</taxon>
        <taxon>Pseudomonadati</taxon>
        <taxon>Spirochaetota</taxon>
        <taxon>Spirochaetia</taxon>
        <taxon>Spirochaetales</taxon>
        <taxon>Treponemataceae</taxon>
        <taxon>Treponema</taxon>
    </lineage>
</organism>
<feature type="binding site" evidence="10">
    <location>
        <position position="223"/>
    </location>
    <ligand>
        <name>UDP-N-acetyl-alpha-D-muramoyl-L-alanyl-D-glutamate</name>
        <dbReference type="ChEBI" id="CHEBI:83900"/>
    </ligand>
</feature>
<evidence type="ECO:0000256" key="6">
    <source>
        <dbReference type="ARBA" id="ARBA00022960"/>
    </source>
</evidence>
<comment type="subcellular location">
    <subcellularLocation>
        <location evidence="10 11">Cytoplasm</location>
    </subcellularLocation>
</comment>
<keyword evidence="2 10" id="KW-0436">Ligase</keyword>
<dbReference type="Gene3D" id="3.40.1190.10">
    <property type="entry name" value="Mur-like, catalytic domain"/>
    <property type="match status" value="1"/>
</dbReference>
<dbReference type="HAMAP" id="MF_00208">
    <property type="entry name" value="MurE"/>
    <property type="match status" value="1"/>
</dbReference>
<dbReference type="Pfam" id="PF02875">
    <property type="entry name" value="Mur_ligase_C"/>
    <property type="match status" value="1"/>
</dbReference>
<dbReference type="GO" id="GO:0008360">
    <property type="term" value="P:regulation of cell shape"/>
    <property type="evidence" value="ECO:0007669"/>
    <property type="project" value="UniProtKB-KW"/>
</dbReference>
<name>A0AAE6IR27_TREPH</name>
<comment type="caution">
    <text evidence="10">Lacks conserved residue(s) required for the propagation of feature annotation.</text>
</comment>
<evidence type="ECO:0000256" key="7">
    <source>
        <dbReference type="ARBA" id="ARBA00022984"/>
    </source>
</evidence>
<dbReference type="Gene3D" id="3.90.190.20">
    <property type="entry name" value="Mur ligase, C-terminal domain"/>
    <property type="match status" value="1"/>
</dbReference>
<evidence type="ECO:0000256" key="2">
    <source>
        <dbReference type="ARBA" id="ARBA00022598"/>
    </source>
</evidence>
<feature type="binding site" evidence="10">
    <location>
        <begin position="152"/>
        <end position="158"/>
    </location>
    <ligand>
        <name>ATP</name>
        <dbReference type="ChEBI" id="CHEBI:30616"/>
    </ligand>
</feature>
<dbReference type="Pfam" id="PF01225">
    <property type="entry name" value="Mur_ligase"/>
    <property type="match status" value="1"/>
</dbReference>
<proteinExistence type="inferred from homology"/>
<dbReference type="AlphaFoldDB" id="A0AAE6IR27"/>
<feature type="domain" description="Mur ligase central" evidence="14">
    <location>
        <begin position="150"/>
        <end position="375"/>
    </location>
</feature>